<reference evidence="4" key="2">
    <citation type="journal article" date="2017" name="J. Anim. Genet.">
        <title>Multiple reference genome sequences of hot pepper reveal the massive evolution of plant disease resistance genes by retroduplication.</title>
        <authorList>
            <person name="Kim S."/>
            <person name="Park J."/>
            <person name="Yeom S.-I."/>
            <person name="Kim Y.-M."/>
            <person name="Seo E."/>
            <person name="Kim K.-T."/>
            <person name="Kim M.-S."/>
            <person name="Lee J.M."/>
            <person name="Cheong K."/>
            <person name="Shin H.-S."/>
            <person name="Kim S.-B."/>
            <person name="Han K."/>
            <person name="Lee J."/>
            <person name="Park M."/>
            <person name="Lee H.-A."/>
            <person name="Lee H.-Y."/>
            <person name="Lee Y."/>
            <person name="Oh S."/>
            <person name="Lee J.H."/>
            <person name="Choi E."/>
            <person name="Choi E."/>
            <person name="Lee S.E."/>
            <person name="Jeon J."/>
            <person name="Kim H."/>
            <person name="Choi G."/>
            <person name="Song H."/>
            <person name="Lee J."/>
            <person name="Lee S.-C."/>
            <person name="Kwon J.-K."/>
            <person name="Lee H.-Y."/>
            <person name="Koo N."/>
            <person name="Hong Y."/>
            <person name="Kim R.W."/>
            <person name="Kang W.-H."/>
            <person name="Huh J.H."/>
            <person name="Kang B.-C."/>
            <person name="Yang T.-J."/>
            <person name="Lee Y.-H."/>
            <person name="Bennetzen J.L."/>
            <person name="Choi D."/>
        </authorList>
    </citation>
    <scope>NUCLEOTIDE SEQUENCE [LARGE SCALE GENOMIC DNA]</scope>
    <source>
        <strain evidence="4">cv. PBC81</strain>
    </source>
</reference>
<name>A0A2G2VXQ1_CAPBA</name>
<feature type="region of interest" description="Disordered" evidence="2">
    <location>
        <begin position="299"/>
        <end position="350"/>
    </location>
</feature>
<evidence type="ECO:0000313" key="4">
    <source>
        <dbReference type="Proteomes" id="UP000224567"/>
    </source>
</evidence>
<protein>
    <submittedName>
        <fullName evidence="3">Uncharacterized protein</fullName>
    </submittedName>
</protein>
<evidence type="ECO:0000256" key="1">
    <source>
        <dbReference type="ARBA" id="ARBA00023242"/>
    </source>
</evidence>
<dbReference type="STRING" id="33114.A0A2G2VXQ1"/>
<reference evidence="3 4" key="1">
    <citation type="journal article" date="2017" name="Genome Biol.">
        <title>New reference genome sequences of hot pepper reveal the massive evolution of plant disease-resistance genes by retroduplication.</title>
        <authorList>
            <person name="Kim S."/>
            <person name="Park J."/>
            <person name="Yeom S.I."/>
            <person name="Kim Y.M."/>
            <person name="Seo E."/>
            <person name="Kim K.T."/>
            <person name="Kim M.S."/>
            <person name="Lee J.M."/>
            <person name="Cheong K."/>
            <person name="Shin H.S."/>
            <person name="Kim S.B."/>
            <person name="Han K."/>
            <person name="Lee J."/>
            <person name="Park M."/>
            <person name="Lee H.A."/>
            <person name="Lee H.Y."/>
            <person name="Lee Y."/>
            <person name="Oh S."/>
            <person name="Lee J.H."/>
            <person name="Choi E."/>
            <person name="Choi E."/>
            <person name="Lee S.E."/>
            <person name="Jeon J."/>
            <person name="Kim H."/>
            <person name="Choi G."/>
            <person name="Song H."/>
            <person name="Lee J."/>
            <person name="Lee S.C."/>
            <person name="Kwon J.K."/>
            <person name="Lee H.Y."/>
            <person name="Koo N."/>
            <person name="Hong Y."/>
            <person name="Kim R.W."/>
            <person name="Kang W.H."/>
            <person name="Huh J.H."/>
            <person name="Kang B.C."/>
            <person name="Yang T.J."/>
            <person name="Lee Y.H."/>
            <person name="Bennetzen J.L."/>
            <person name="Choi D."/>
        </authorList>
    </citation>
    <scope>NUCLEOTIDE SEQUENCE [LARGE SCALE GENOMIC DNA]</scope>
    <source>
        <strain evidence="4">cv. PBC81</strain>
    </source>
</reference>
<dbReference type="GO" id="GO:0042393">
    <property type="term" value="F:histone binding"/>
    <property type="evidence" value="ECO:0007669"/>
    <property type="project" value="TreeGrafter"/>
</dbReference>
<dbReference type="GO" id="GO:0016887">
    <property type="term" value="F:ATP hydrolysis activity"/>
    <property type="evidence" value="ECO:0007669"/>
    <property type="project" value="TreeGrafter"/>
</dbReference>
<dbReference type="Proteomes" id="UP000224567">
    <property type="component" value="Unassembled WGS sequence"/>
</dbReference>
<sequence>MLRMASSTVELLDGERLVDFIWALNIKRTKIRVEVLDGVHSNYRDIYEDPKSSSSKFIEYYVPAKLSNEQIDQYCACLSENSTWLCSSLKNDSPRCIDNILKCTRKCCDHPYLEDKSLEGIVTKDIPQDQRFDVEIKLSGKLELLNKILQEIKQQRQRALILFQSYDGSGVYSIRNILGDLIRKKFGGDSCLISGNHENNNHNGFSKIVKVQENGGTYSSEIPLHGEVEMQRTDSSFMRGLPENYSPHDIWKNLLHEVDPKWKHYFPSSSRGNIRKVRLGEQVCGKEVNRVHLTPEPNLRKKCKLHVQGTSHPSADNKHKTRTRNTQEDQCLDDASPDMSSLPQSPYPNQLQTRRFGAVNNAGMRIRNTQEDQCLHDTSPNTPSLPQSPYSNQLQMEMEKMQKESVMTRNGALAMMSISNHEGPNALLTCNHIHYPDMKKILRKYIMKQNHGH</sequence>
<keyword evidence="4" id="KW-1185">Reference proteome</keyword>
<dbReference type="AlphaFoldDB" id="A0A2G2VXQ1"/>
<proteinExistence type="predicted"/>
<feature type="compositionally biased region" description="Polar residues" evidence="2">
    <location>
        <begin position="338"/>
        <end position="350"/>
    </location>
</feature>
<evidence type="ECO:0000256" key="2">
    <source>
        <dbReference type="SAM" id="MobiDB-lite"/>
    </source>
</evidence>
<gene>
    <name evidence="3" type="ORF">CQW23_21337</name>
</gene>
<dbReference type="GO" id="GO:0000785">
    <property type="term" value="C:chromatin"/>
    <property type="evidence" value="ECO:0007669"/>
    <property type="project" value="TreeGrafter"/>
</dbReference>
<dbReference type="GO" id="GO:0005634">
    <property type="term" value="C:nucleus"/>
    <property type="evidence" value="ECO:0007669"/>
    <property type="project" value="TreeGrafter"/>
</dbReference>
<dbReference type="OrthoDB" id="885191at2759"/>
<dbReference type="EMBL" id="MLFT02000009">
    <property type="protein sequence ID" value="PHT37764.1"/>
    <property type="molecule type" value="Genomic_DNA"/>
</dbReference>
<dbReference type="GO" id="GO:0003682">
    <property type="term" value="F:chromatin binding"/>
    <property type="evidence" value="ECO:0007669"/>
    <property type="project" value="TreeGrafter"/>
</dbReference>
<dbReference type="PANTHER" id="PTHR45623:SF13">
    <property type="entry name" value="HELICASE PROTEIN MOM1"/>
    <property type="match status" value="1"/>
</dbReference>
<dbReference type="PANTHER" id="PTHR45623">
    <property type="entry name" value="CHROMODOMAIN-HELICASE-DNA-BINDING PROTEIN 3-RELATED-RELATED"/>
    <property type="match status" value="1"/>
</dbReference>
<dbReference type="InterPro" id="IPR027417">
    <property type="entry name" value="P-loop_NTPase"/>
</dbReference>
<dbReference type="GO" id="GO:0140658">
    <property type="term" value="F:ATP-dependent chromatin remodeler activity"/>
    <property type="evidence" value="ECO:0007669"/>
    <property type="project" value="TreeGrafter"/>
</dbReference>
<organism evidence="3 4">
    <name type="scientific">Capsicum baccatum</name>
    <name type="common">Peruvian pepper</name>
    <dbReference type="NCBI Taxonomy" id="33114"/>
    <lineage>
        <taxon>Eukaryota</taxon>
        <taxon>Viridiplantae</taxon>
        <taxon>Streptophyta</taxon>
        <taxon>Embryophyta</taxon>
        <taxon>Tracheophyta</taxon>
        <taxon>Spermatophyta</taxon>
        <taxon>Magnoliopsida</taxon>
        <taxon>eudicotyledons</taxon>
        <taxon>Gunneridae</taxon>
        <taxon>Pentapetalae</taxon>
        <taxon>asterids</taxon>
        <taxon>lamiids</taxon>
        <taxon>Solanales</taxon>
        <taxon>Solanaceae</taxon>
        <taxon>Solanoideae</taxon>
        <taxon>Capsiceae</taxon>
        <taxon>Capsicum</taxon>
    </lineage>
</organism>
<evidence type="ECO:0000313" key="3">
    <source>
        <dbReference type="EMBL" id="PHT37764.1"/>
    </source>
</evidence>
<accession>A0A2G2VXQ1</accession>
<dbReference type="GO" id="GO:0003677">
    <property type="term" value="F:DNA binding"/>
    <property type="evidence" value="ECO:0007669"/>
    <property type="project" value="TreeGrafter"/>
</dbReference>
<dbReference type="Gene3D" id="3.40.50.300">
    <property type="entry name" value="P-loop containing nucleotide triphosphate hydrolases"/>
    <property type="match status" value="1"/>
</dbReference>
<keyword evidence="1" id="KW-0539">Nucleus</keyword>
<comment type="caution">
    <text evidence="3">The sequence shown here is derived from an EMBL/GenBank/DDBJ whole genome shotgun (WGS) entry which is preliminary data.</text>
</comment>
<dbReference type="SUPFAM" id="SSF52540">
    <property type="entry name" value="P-loop containing nucleoside triphosphate hydrolases"/>
    <property type="match status" value="1"/>
</dbReference>